<dbReference type="InterPro" id="IPR009050">
    <property type="entry name" value="Globin-like_sf"/>
</dbReference>
<dbReference type="Proteomes" id="UP001320898">
    <property type="component" value="Unassembled WGS sequence"/>
</dbReference>
<dbReference type="Pfam" id="PF11563">
    <property type="entry name" value="Protoglobin"/>
    <property type="match status" value="1"/>
</dbReference>
<dbReference type="RefSeq" id="WP_261617397.1">
    <property type="nucleotide sequence ID" value="NZ_JALIDZ010000009.1"/>
</dbReference>
<dbReference type="Gene3D" id="1.10.490.10">
    <property type="entry name" value="Globins"/>
    <property type="match status" value="1"/>
</dbReference>
<sequence length="153" mass="17306">MESSTGIAFLDFTEKDRKWLHEAYDVVGPRLDTILDEFYSALDKIGSGPEAYGVRREDLKKRQKGHWHQMFQGNFDECYENTARRIAIRHLEIGLPQDLYVLSYLKILSLLSGAICGIPGEDRAHSAEMVEAVTKAIAIDMMHAMAPYSAEVL</sequence>
<dbReference type="GO" id="GO:0020037">
    <property type="term" value="F:heme binding"/>
    <property type="evidence" value="ECO:0007669"/>
    <property type="project" value="InterPro"/>
</dbReference>
<dbReference type="EMBL" id="JALIDZ010000009">
    <property type="protein sequence ID" value="MCT8973813.1"/>
    <property type="molecule type" value="Genomic_DNA"/>
</dbReference>
<dbReference type="InterPro" id="IPR012292">
    <property type="entry name" value="Globin/Proto"/>
</dbReference>
<dbReference type="InterPro" id="IPR039379">
    <property type="entry name" value="Protoglobin_sensor_dom"/>
</dbReference>
<proteinExistence type="predicted"/>
<feature type="domain" description="Globin-sensor" evidence="1">
    <location>
        <begin position="7"/>
        <end position="151"/>
    </location>
</feature>
<dbReference type="CDD" id="cd01068">
    <property type="entry name" value="globin_sensor"/>
    <property type="match status" value="1"/>
</dbReference>
<dbReference type="AlphaFoldDB" id="A0AAW5R570"/>
<protein>
    <submittedName>
        <fullName evidence="2">Protoglobin domain-containing protein</fullName>
    </submittedName>
</protein>
<evidence type="ECO:0000259" key="1">
    <source>
        <dbReference type="Pfam" id="PF11563"/>
    </source>
</evidence>
<name>A0AAW5R570_9HYPH</name>
<organism evidence="2 3">
    <name type="scientific">Microbaculum marinisediminis</name>
    <dbReference type="NCBI Taxonomy" id="2931392"/>
    <lineage>
        <taxon>Bacteria</taxon>
        <taxon>Pseudomonadati</taxon>
        <taxon>Pseudomonadota</taxon>
        <taxon>Alphaproteobacteria</taxon>
        <taxon>Hyphomicrobiales</taxon>
        <taxon>Tepidamorphaceae</taxon>
        <taxon>Microbaculum</taxon>
    </lineage>
</organism>
<evidence type="ECO:0000313" key="3">
    <source>
        <dbReference type="Proteomes" id="UP001320898"/>
    </source>
</evidence>
<dbReference type="SUPFAM" id="SSF46458">
    <property type="entry name" value="Globin-like"/>
    <property type="match status" value="1"/>
</dbReference>
<accession>A0AAW5R570</accession>
<evidence type="ECO:0000313" key="2">
    <source>
        <dbReference type="EMBL" id="MCT8973813.1"/>
    </source>
</evidence>
<keyword evidence="3" id="KW-1185">Reference proteome</keyword>
<comment type="caution">
    <text evidence="2">The sequence shown here is derived from an EMBL/GenBank/DDBJ whole genome shotgun (WGS) entry which is preliminary data.</text>
</comment>
<dbReference type="GO" id="GO:0019825">
    <property type="term" value="F:oxygen binding"/>
    <property type="evidence" value="ECO:0007669"/>
    <property type="project" value="InterPro"/>
</dbReference>
<reference evidence="2 3" key="1">
    <citation type="submission" date="2022-04" db="EMBL/GenBank/DDBJ databases">
        <authorList>
            <person name="Ye Y.-Q."/>
            <person name="Du Z.-J."/>
        </authorList>
    </citation>
    <scope>NUCLEOTIDE SEQUENCE [LARGE SCALE GENOMIC DNA]</scope>
    <source>
        <strain evidence="2 3">A6E488</strain>
    </source>
</reference>
<gene>
    <name evidence="2" type="ORF">MUB46_18260</name>
</gene>
<dbReference type="InterPro" id="IPR044398">
    <property type="entry name" value="Globin-sensor_dom"/>
</dbReference>